<feature type="transmembrane region" description="Helical" evidence="6">
    <location>
        <begin position="451"/>
        <end position="472"/>
    </location>
</feature>
<dbReference type="EMBL" id="VMNH01000016">
    <property type="protein sequence ID" value="TVO72435.1"/>
    <property type="molecule type" value="Genomic_DNA"/>
</dbReference>
<evidence type="ECO:0000256" key="5">
    <source>
        <dbReference type="ARBA" id="ARBA00023136"/>
    </source>
</evidence>
<feature type="transmembrane region" description="Helical" evidence="6">
    <location>
        <begin position="127"/>
        <end position="144"/>
    </location>
</feature>
<evidence type="ECO:0000256" key="2">
    <source>
        <dbReference type="ARBA" id="ARBA00022475"/>
    </source>
</evidence>
<evidence type="ECO:0000313" key="8">
    <source>
        <dbReference type="Proteomes" id="UP000316649"/>
    </source>
</evidence>
<feature type="transmembrane region" description="Helical" evidence="6">
    <location>
        <begin position="15"/>
        <end position="35"/>
    </location>
</feature>
<keyword evidence="4 6" id="KW-1133">Transmembrane helix</keyword>
<feature type="transmembrane region" description="Helical" evidence="6">
    <location>
        <begin position="224"/>
        <end position="245"/>
    </location>
</feature>
<proteinExistence type="predicted"/>
<accession>A0A557S4W0</accession>
<evidence type="ECO:0000313" key="7">
    <source>
        <dbReference type="EMBL" id="TVO72435.1"/>
    </source>
</evidence>
<evidence type="ECO:0000256" key="4">
    <source>
        <dbReference type="ARBA" id="ARBA00022989"/>
    </source>
</evidence>
<dbReference type="OrthoDB" id="9815248at2"/>
<dbReference type="RefSeq" id="WP_144359439.1">
    <property type="nucleotide sequence ID" value="NZ_VMNH01000016.1"/>
</dbReference>
<evidence type="ECO:0000256" key="6">
    <source>
        <dbReference type="SAM" id="Phobius"/>
    </source>
</evidence>
<dbReference type="InterPro" id="IPR002797">
    <property type="entry name" value="Polysacc_synth"/>
</dbReference>
<dbReference type="InterPro" id="IPR050833">
    <property type="entry name" value="Poly_Biosynth_Transport"/>
</dbReference>
<dbReference type="AlphaFoldDB" id="A0A557S4W0"/>
<comment type="caution">
    <text evidence="7">The sequence shown here is derived from an EMBL/GenBank/DDBJ whole genome shotgun (WGS) entry which is preliminary data.</text>
</comment>
<dbReference type="GO" id="GO:0005886">
    <property type="term" value="C:plasma membrane"/>
    <property type="evidence" value="ECO:0007669"/>
    <property type="project" value="UniProtKB-SubCell"/>
</dbReference>
<feature type="transmembrane region" description="Helical" evidence="6">
    <location>
        <begin position="390"/>
        <end position="412"/>
    </location>
</feature>
<feature type="transmembrane region" description="Helical" evidence="6">
    <location>
        <begin position="156"/>
        <end position="177"/>
    </location>
</feature>
<feature type="transmembrane region" description="Helical" evidence="6">
    <location>
        <begin position="365"/>
        <end position="384"/>
    </location>
</feature>
<reference evidence="7 8" key="1">
    <citation type="submission" date="2019-07" db="EMBL/GenBank/DDBJ databases">
        <title>The pathways for chlorine oxyanion respiration interact through the shared metabolite chlorate.</title>
        <authorList>
            <person name="Barnum T.P."/>
            <person name="Cheng Y."/>
            <person name="Hill K.A."/>
            <person name="Lucas L.N."/>
            <person name="Carlson H.K."/>
            <person name="Coates J.D."/>
        </authorList>
    </citation>
    <scope>NUCLEOTIDE SEQUENCE [LARGE SCALE GENOMIC DNA]</scope>
    <source>
        <strain evidence="7 8">BK-1</strain>
    </source>
</reference>
<keyword evidence="3 6" id="KW-0812">Transmembrane</keyword>
<dbReference type="PANTHER" id="PTHR30250">
    <property type="entry name" value="PST FAMILY PREDICTED COLANIC ACID TRANSPORTER"/>
    <property type="match status" value="1"/>
</dbReference>
<keyword evidence="5 6" id="KW-0472">Membrane</keyword>
<dbReference type="PANTHER" id="PTHR30250:SF11">
    <property type="entry name" value="O-ANTIGEN TRANSPORTER-RELATED"/>
    <property type="match status" value="1"/>
</dbReference>
<sequence>MNVRQSALKLIKHSAVYGLGSGAGRFVGLLSLPLYTSFLSPEEYGVIGLLLVVGILLRTLCAVGSGGATGIVYFKYASAEHKRHTIWSMLALVLMGCVLLLSLSPVVEFLLDGFLTDLPSILSTKIIIGYCFVLVLQIATEPFLISLQFDGRAKVYSVVSFAGVLVGVLFTIAFLVADFGVSGWVLGQGIGAFISLLIAWMLTRKDLGFPKPQYGLMRDILRTWTPLLPGSFSMLFMLSAAPFYVGEFLPIESVGKFGVGYQLGMGMALVTSAISAAWMPYFQSYMERPEEANKLFPKMTVLYIWGVGGVSLIFFYIARPVIEILVDIRYKDAWEVIGFVALSQALVGLWGMLLPGMYFSAETKYVTLVQVLAAIAAVVSYYVLIPEFGLIGAGIALVVGPVVMVVLQAILNRLRNYQVSSFEVIPATSLLSWIFMAAAVIWFAWGNTSLLYAGILSLFVLVTHIVIGWRIYHHIFNN</sequence>
<evidence type="ECO:0000256" key="3">
    <source>
        <dbReference type="ARBA" id="ARBA00022692"/>
    </source>
</evidence>
<keyword evidence="8" id="KW-1185">Reference proteome</keyword>
<evidence type="ECO:0000256" key="1">
    <source>
        <dbReference type="ARBA" id="ARBA00004651"/>
    </source>
</evidence>
<feature type="transmembrane region" description="Helical" evidence="6">
    <location>
        <begin position="300"/>
        <end position="318"/>
    </location>
</feature>
<keyword evidence="2" id="KW-1003">Cell membrane</keyword>
<feature type="transmembrane region" description="Helical" evidence="6">
    <location>
        <begin position="86"/>
        <end position="107"/>
    </location>
</feature>
<feature type="transmembrane region" description="Helical" evidence="6">
    <location>
        <begin position="424"/>
        <end position="445"/>
    </location>
</feature>
<feature type="transmembrane region" description="Helical" evidence="6">
    <location>
        <begin position="183"/>
        <end position="203"/>
    </location>
</feature>
<feature type="transmembrane region" description="Helical" evidence="6">
    <location>
        <begin position="257"/>
        <end position="279"/>
    </location>
</feature>
<organism evidence="7 8">
    <name type="scientific">Sedimenticola selenatireducens</name>
    <dbReference type="NCBI Taxonomy" id="191960"/>
    <lineage>
        <taxon>Bacteria</taxon>
        <taxon>Pseudomonadati</taxon>
        <taxon>Pseudomonadota</taxon>
        <taxon>Gammaproteobacteria</taxon>
        <taxon>Chromatiales</taxon>
        <taxon>Sedimenticolaceae</taxon>
        <taxon>Sedimenticola</taxon>
    </lineage>
</organism>
<name>A0A557S4W0_9GAMM</name>
<dbReference type="Proteomes" id="UP000316649">
    <property type="component" value="Unassembled WGS sequence"/>
</dbReference>
<gene>
    <name evidence="7" type="ORF">FHP88_12625</name>
</gene>
<comment type="subcellular location">
    <subcellularLocation>
        <location evidence="1">Cell membrane</location>
        <topology evidence="1">Multi-pass membrane protein</topology>
    </subcellularLocation>
</comment>
<feature type="transmembrane region" description="Helical" evidence="6">
    <location>
        <begin position="47"/>
        <end position="74"/>
    </location>
</feature>
<dbReference type="Pfam" id="PF01943">
    <property type="entry name" value="Polysacc_synt"/>
    <property type="match status" value="1"/>
</dbReference>
<feature type="transmembrane region" description="Helical" evidence="6">
    <location>
        <begin position="333"/>
        <end position="353"/>
    </location>
</feature>
<protein>
    <submittedName>
        <fullName evidence="7">Lipopolysaccharide biosynthesis protein</fullName>
    </submittedName>
</protein>